<dbReference type="GO" id="GO:0032259">
    <property type="term" value="P:methylation"/>
    <property type="evidence" value="ECO:0007669"/>
    <property type="project" value="UniProtKB-KW"/>
</dbReference>
<keyword evidence="3" id="KW-1185">Reference proteome</keyword>
<reference evidence="2 3" key="1">
    <citation type="submission" date="2019-03" db="EMBL/GenBank/DDBJ databases">
        <title>Genomic Encyclopedia of Type Strains, Phase IV (KMG-IV): sequencing the most valuable type-strain genomes for metagenomic binning, comparative biology and taxonomic classification.</title>
        <authorList>
            <person name="Goeker M."/>
        </authorList>
    </citation>
    <scope>NUCLEOTIDE SEQUENCE [LARGE SCALE GENOMIC DNA]</scope>
    <source>
        <strain evidence="2 3">DSM 28679</strain>
    </source>
</reference>
<dbReference type="AlphaFoldDB" id="A0A4V3D5D4"/>
<dbReference type="GO" id="GO:0008757">
    <property type="term" value="F:S-adenosylmethionine-dependent methyltransferase activity"/>
    <property type="evidence" value="ECO:0007669"/>
    <property type="project" value="InterPro"/>
</dbReference>
<dbReference type="Pfam" id="PF08241">
    <property type="entry name" value="Methyltransf_11"/>
    <property type="match status" value="1"/>
</dbReference>
<keyword evidence="2" id="KW-0808">Transferase</keyword>
<dbReference type="SUPFAM" id="SSF53335">
    <property type="entry name" value="S-adenosyl-L-methionine-dependent methyltransferases"/>
    <property type="match status" value="1"/>
</dbReference>
<sequence length="247" mass="28191">MLEMARLKARGPVSPLEVRHWLALPQSALLLQAEQQWLERRLERCFGSYLLLYNAVTGAQWHSDIRCRIRLGSDEQEQDIYCSESQWPVQPDGADAVVLQHSLEFSRSPHDLLREAARAVRPGGYLLLTGRNPWWQGFVGDSLWQRSHKLSAARVSEWLAVLGFALEAPVFAHYLPAGWQRAGGRLEAFLAKRQWPLGACYMIAARKQVHAAPAQRQRIRRLKGLLPLPVAQQTAKPEIVEEQRRHD</sequence>
<proteinExistence type="predicted"/>
<keyword evidence="2" id="KW-0489">Methyltransferase</keyword>
<evidence type="ECO:0000259" key="1">
    <source>
        <dbReference type="Pfam" id="PF08241"/>
    </source>
</evidence>
<dbReference type="Gene3D" id="3.40.50.150">
    <property type="entry name" value="Vaccinia Virus protein VP39"/>
    <property type="match status" value="1"/>
</dbReference>
<gene>
    <name evidence="2" type="ORF">DFQ45_102288</name>
</gene>
<evidence type="ECO:0000313" key="3">
    <source>
        <dbReference type="Proteomes" id="UP000294575"/>
    </source>
</evidence>
<organism evidence="2 3">
    <name type="scientific">Thiopseudomonas denitrificans</name>
    <dbReference type="NCBI Taxonomy" id="1501432"/>
    <lineage>
        <taxon>Bacteria</taxon>
        <taxon>Pseudomonadati</taxon>
        <taxon>Pseudomonadota</taxon>
        <taxon>Gammaproteobacteria</taxon>
        <taxon>Pseudomonadales</taxon>
        <taxon>Pseudomonadaceae</taxon>
        <taxon>Thiopseudomonas</taxon>
    </lineage>
</organism>
<dbReference type="InterPro" id="IPR029063">
    <property type="entry name" value="SAM-dependent_MTases_sf"/>
</dbReference>
<protein>
    <submittedName>
        <fullName evidence="2">Methyltransferase family protein</fullName>
    </submittedName>
</protein>
<name>A0A4V3D5D4_9GAMM</name>
<dbReference type="EMBL" id="SNYK01000002">
    <property type="protein sequence ID" value="TDQ39587.1"/>
    <property type="molecule type" value="Genomic_DNA"/>
</dbReference>
<dbReference type="InterPro" id="IPR013216">
    <property type="entry name" value="Methyltransf_11"/>
</dbReference>
<comment type="caution">
    <text evidence="2">The sequence shown here is derived from an EMBL/GenBank/DDBJ whole genome shotgun (WGS) entry which is preliminary data.</text>
</comment>
<dbReference type="RefSeq" id="WP_166627829.1">
    <property type="nucleotide sequence ID" value="NZ_LNJZ01000006.1"/>
</dbReference>
<evidence type="ECO:0000313" key="2">
    <source>
        <dbReference type="EMBL" id="TDQ39587.1"/>
    </source>
</evidence>
<dbReference type="Proteomes" id="UP000294575">
    <property type="component" value="Unassembled WGS sequence"/>
</dbReference>
<feature type="domain" description="Methyltransferase type 11" evidence="1">
    <location>
        <begin position="86"/>
        <end position="127"/>
    </location>
</feature>
<accession>A0A4V3D5D4</accession>
<dbReference type="CDD" id="cd02440">
    <property type="entry name" value="AdoMet_MTases"/>
    <property type="match status" value="1"/>
</dbReference>